<accession>A0A923I7Y8</accession>
<dbReference type="EMBL" id="JACONZ010000001">
    <property type="protein sequence ID" value="MBC5579913.1"/>
    <property type="molecule type" value="Genomic_DNA"/>
</dbReference>
<name>A0A923I7Y8_9FIRM</name>
<protein>
    <recommendedName>
        <fullName evidence="3">DUF4131 domain-containing protein</fullName>
    </recommendedName>
</protein>
<sequence>MNKIRRALPAVMIALLCFANILLLLRLHALRVEQMEPRIYLCGVLQELDIDDGGHALLLLATEAGPKRVALQKDTQIRDEAGKRRRLSDLELQNELYLVVGTSVVYDEPETFTRCYGITITD</sequence>
<keyword evidence="2" id="KW-1185">Reference proteome</keyword>
<evidence type="ECO:0008006" key="3">
    <source>
        <dbReference type="Google" id="ProtNLM"/>
    </source>
</evidence>
<comment type="caution">
    <text evidence="1">The sequence shown here is derived from an EMBL/GenBank/DDBJ whole genome shotgun (WGS) entry which is preliminary data.</text>
</comment>
<evidence type="ECO:0000313" key="2">
    <source>
        <dbReference type="Proteomes" id="UP000659630"/>
    </source>
</evidence>
<gene>
    <name evidence="1" type="ORF">H8S23_00130</name>
</gene>
<dbReference type="Proteomes" id="UP000659630">
    <property type="component" value="Unassembled WGS sequence"/>
</dbReference>
<organism evidence="1 2">
    <name type="scientific">Anaerofilum hominis</name>
    <dbReference type="NCBI Taxonomy" id="2763016"/>
    <lineage>
        <taxon>Bacteria</taxon>
        <taxon>Bacillati</taxon>
        <taxon>Bacillota</taxon>
        <taxon>Clostridia</taxon>
        <taxon>Eubacteriales</taxon>
        <taxon>Oscillospiraceae</taxon>
        <taxon>Anaerofilum</taxon>
    </lineage>
</organism>
<dbReference type="AlphaFoldDB" id="A0A923I7Y8"/>
<proteinExistence type="predicted"/>
<reference evidence="1" key="1">
    <citation type="submission" date="2020-08" db="EMBL/GenBank/DDBJ databases">
        <title>Genome public.</title>
        <authorList>
            <person name="Liu C."/>
            <person name="Sun Q."/>
        </authorList>
    </citation>
    <scope>NUCLEOTIDE SEQUENCE</scope>
    <source>
        <strain evidence="1">BX8</strain>
    </source>
</reference>
<dbReference type="RefSeq" id="WP_186886294.1">
    <property type="nucleotide sequence ID" value="NZ_JACONZ010000001.1"/>
</dbReference>
<evidence type="ECO:0000313" key="1">
    <source>
        <dbReference type="EMBL" id="MBC5579913.1"/>
    </source>
</evidence>